<sequence>MSDISHTATDVDAPDAVPWCSPSVALQTSELRYNLRSRLASGNSNNNNNANNANTNSSKIDNNYINKNTVNNKNIKNTNNANNNTNKNTKNNTNINVDNFNCNNANKKRKIATVEDEFDLDAVPPTSAGARTAPQALEDLLPDSDADVESVGMEEMVPPTASTTNEVTHDEDPNLSTAAEIRDCSLSNAPNVDSVEVRPTRPSKPPPLNAEGITNVVGLLEALNDVTPPDSFMLKC</sequence>
<gene>
    <name evidence="2" type="primary">Dgri\GH23821</name>
    <name evidence="2" type="ORF">Dgri_GH23821</name>
</gene>
<evidence type="ECO:0000313" key="3">
    <source>
        <dbReference type="Proteomes" id="UP000001070"/>
    </source>
</evidence>
<reference evidence="2 3" key="1">
    <citation type="journal article" date="2007" name="Nature">
        <title>Evolution of genes and genomes on the Drosophila phylogeny.</title>
        <authorList>
            <consortium name="Drosophila 12 Genomes Consortium"/>
            <person name="Clark A.G."/>
            <person name="Eisen M.B."/>
            <person name="Smith D.R."/>
            <person name="Bergman C.M."/>
            <person name="Oliver B."/>
            <person name="Markow T.A."/>
            <person name="Kaufman T.C."/>
            <person name="Kellis M."/>
            <person name="Gelbart W."/>
            <person name="Iyer V.N."/>
            <person name="Pollard D.A."/>
            <person name="Sackton T.B."/>
            <person name="Larracuente A.M."/>
            <person name="Singh N.D."/>
            <person name="Abad J.P."/>
            <person name="Abt D.N."/>
            <person name="Adryan B."/>
            <person name="Aguade M."/>
            <person name="Akashi H."/>
            <person name="Anderson W.W."/>
            <person name="Aquadro C.F."/>
            <person name="Ardell D.H."/>
            <person name="Arguello R."/>
            <person name="Artieri C.G."/>
            <person name="Barbash D.A."/>
            <person name="Barker D."/>
            <person name="Barsanti P."/>
            <person name="Batterham P."/>
            <person name="Batzoglou S."/>
            <person name="Begun D."/>
            <person name="Bhutkar A."/>
            <person name="Blanco E."/>
            <person name="Bosak S.A."/>
            <person name="Bradley R.K."/>
            <person name="Brand A.D."/>
            <person name="Brent M.R."/>
            <person name="Brooks A.N."/>
            <person name="Brown R.H."/>
            <person name="Butlin R.K."/>
            <person name="Caggese C."/>
            <person name="Calvi B.R."/>
            <person name="Bernardo de Carvalho A."/>
            <person name="Caspi A."/>
            <person name="Castrezana S."/>
            <person name="Celniker S.E."/>
            <person name="Chang J.L."/>
            <person name="Chapple C."/>
            <person name="Chatterji S."/>
            <person name="Chinwalla A."/>
            <person name="Civetta A."/>
            <person name="Clifton S.W."/>
            <person name="Comeron J.M."/>
            <person name="Costello J.C."/>
            <person name="Coyne J.A."/>
            <person name="Daub J."/>
            <person name="David R.G."/>
            <person name="Delcher A.L."/>
            <person name="Delehaunty K."/>
            <person name="Do C.B."/>
            <person name="Ebling H."/>
            <person name="Edwards K."/>
            <person name="Eickbush T."/>
            <person name="Evans J.D."/>
            <person name="Filipski A."/>
            <person name="Findeiss S."/>
            <person name="Freyhult E."/>
            <person name="Fulton L."/>
            <person name="Fulton R."/>
            <person name="Garcia A.C."/>
            <person name="Gardiner A."/>
            <person name="Garfield D.A."/>
            <person name="Garvin B.E."/>
            <person name="Gibson G."/>
            <person name="Gilbert D."/>
            <person name="Gnerre S."/>
            <person name="Godfrey J."/>
            <person name="Good R."/>
            <person name="Gotea V."/>
            <person name="Gravely B."/>
            <person name="Greenberg A.J."/>
            <person name="Griffiths-Jones S."/>
            <person name="Gross S."/>
            <person name="Guigo R."/>
            <person name="Gustafson E.A."/>
            <person name="Haerty W."/>
            <person name="Hahn M.W."/>
            <person name="Halligan D.L."/>
            <person name="Halpern A.L."/>
            <person name="Halter G.M."/>
            <person name="Han M.V."/>
            <person name="Heger A."/>
            <person name="Hillier L."/>
            <person name="Hinrichs A.S."/>
            <person name="Holmes I."/>
            <person name="Hoskins R.A."/>
            <person name="Hubisz M.J."/>
            <person name="Hultmark D."/>
            <person name="Huntley M.A."/>
            <person name="Jaffe D.B."/>
            <person name="Jagadeeshan S."/>
            <person name="Jeck W.R."/>
            <person name="Johnson J."/>
            <person name="Jones C.D."/>
            <person name="Jordan W.C."/>
            <person name="Karpen G.H."/>
            <person name="Kataoka E."/>
            <person name="Keightley P.D."/>
            <person name="Kheradpour P."/>
            <person name="Kirkness E.F."/>
            <person name="Koerich L.B."/>
            <person name="Kristiansen K."/>
            <person name="Kudrna D."/>
            <person name="Kulathinal R.J."/>
            <person name="Kumar S."/>
            <person name="Kwok R."/>
            <person name="Lander E."/>
            <person name="Langley C.H."/>
            <person name="Lapoint R."/>
            <person name="Lazzaro B.P."/>
            <person name="Lee S.J."/>
            <person name="Levesque L."/>
            <person name="Li R."/>
            <person name="Lin C.F."/>
            <person name="Lin M.F."/>
            <person name="Lindblad-Toh K."/>
            <person name="Llopart A."/>
            <person name="Long M."/>
            <person name="Low L."/>
            <person name="Lozovsky E."/>
            <person name="Lu J."/>
            <person name="Luo M."/>
            <person name="Machado C.A."/>
            <person name="Makalowski W."/>
            <person name="Marzo M."/>
            <person name="Matsuda M."/>
            <person name="Matzkin L."/>
            <person name="McAllister B."/>
            <person name="McBride C.S."/>
            <person name="McKernan B."/>
            <person name="McKernan K."/>
            <person name="Mendez-Lago M."/>
            <person name="Minx P."/>
            <person name="Mollenhauer M.U."/>
            <person name="Montooth K."/>
            <person name="Mount S.M."/>
            <person name="Mu X."/>
            <person name="Myers E."/>
            <person name="Negre B."/>
            <person name="Newfeld S."/>
            <person name="Nielsen R."/>
            <person name="Noor M.A."/>
            <person name="O'Grady P."/>
            <person name="Pachter L."/>
            <person name="Papaceit M."/>
            <person name="Parisi M.J."/>
            <person name="Parisi M."/>
            <person name="Parts L."/>
            <person name="Pedersen J.S."/>
            <person name="Pesole G."/>
            <person name="Phillippy A.M."/>
            <person name="Ponting C.P."/>
            <person name="Pop M."/>
            <person name="Porcelli D."/>
            <person name="Powell J.R."/>
            <person name="Prohaska S."/>
            <person name="Pruitt K."/>
            <person name="Puig M."/>
            <person name="Quesneville H."/>
            <person name="Ram K.R."/>
            <person name="Rand D."/>
            <person name="Rasmussen M.D."/>
            <person name="Reed L.K."/>
            <person name="Reenan R."/>
            <person name="Reily A."/>
            <person name="Remington K.A."/>
            <person name="Rieger T.T."/>
            <person name="Ritchie M.G."/>
            <person name="Robin C."/>
            <person name="Rogers Y.H."/>
            <person name="Rohde C."/>
            <person name="Rozas J."/>
            <person name="Rubenfield M.J."/>
            <person name="Ruiz A."/>
            <person name="Russo S."/>
            <person name="Salzberg S.L."/>
            <person name="Sanchez-Gracia A."/>
            <person name="Saranga D.J."/>
            <person name="Sato H."/>
            <person name="Schaeffer S.W."/>
            <person name="Schatz M.C."/>
            <person name="Schlenke T."/>
            <person name="Schwartz R."/>
            <person name="Segarra C."/>
            <person name="Singh R.S."/>
            <person name="Sirot L."/>
            <person name="Sirota M."/>
            <person name="Sisneros N.B."/>
            <person name="Smith C.D."/>
            <person name="Smith T.F."/>
            <person name="Spieth J."/>
            <person name="Stage D.E."/>
            <person name="Stark A."/>
            <person name="Stephan W."/>
            <person name="Strausberg R.L."/>
            <person name="Strempel S."/>
            <person name="Sturgill D."/>
            <person name="Sutton G."/>
            <person name="Sutton G.G."/>
            <person name="Tao W."/>
            <person name="Teichmann S."/>
            <person name="Tobari Y.N."/>
            <person name="Tomimura Y."/>
            <person name="Tsolas J.M."/>
            <person name="Valente V.L."/>
            <person name="Venter E."/>
            <person name="Venter J.C."/>
            <person name="Vicario S."/>
            <person name="Vieira F.G."/>
            <person name="Vilella A.J."/>
            <person name="Villasante A."/>
            <person name="Walenz B."/>
            <person name="Wang J."/>
            <person name="Wasserman M."/>
            <person name="Watts T."/>
            <person name="Wilson D."/>
            <person name="Wilson R.K."/>
            <person name="Wing R.A."/>
            <person name="Wolfner M.F."/>
            <person name="Wong A."/>
            <person name="Wong G.K."/>
            <person name="Wu C.I."/>
            <person name="Wu G."/>
            <person name="Yamamoto D."/>
            <person name="Yang H.P."/>
            <person name="Yang S.P."/>
            <person name="Yorke J.A."/>
            <person name="Yoshida K."/>
            <person name="Zdobnov E."/>
            <person name="Zhang P."/>
            <person name="Zhang Y."/>
            <person name="Zimin A.V."/>
            <person name="Baldwin J."/>
            <person name="Abdouelleil A."/>
            <person name="Abdulkadir J."/>
            <person name="Abebe A."/>
            <person name="Abera B."/>
            <person name="Abreu J."/>
            <person name="Acer S.C."/>
            <person name="Aftuck L."/>
            <person name="Alexander A."/>
            <person name="An P."/>
            <person name="Anderson E."/>
            <person name="Anderson S."/>
            <person name="Arachi H."/>
            <person name="Azer M."/>
            <person name="Bachantsang P."/>
            <person name="Barry A."/>
            <person name="Bayul T."/>
            <person name="Berlin A."/>
            <person name="Bessette D."/>
            <person name="Bloom T."/>
            <person name="Blye J."/>
            <person name="Boguslavskiy L."/>
            <person name="Bonnet C."/>
            <person name="Boukhgalter B."/>
            <person name="Bourzgui I."/>
            <person name="Brown A."/>
            <person name="Cahill P."/>
            <person name="Channer S."/>
            <person name="Cheshatsang Y."/>
            <person name="Chuda L."/>
            <person name="Citroen M."/>
            <person name="Collymore A."/>
            <person name="Cooke P."/>
            <person name="Costello M."/>
            <person name="D'Aco K."/>
            <person name="Daza R."/>
            <person name="De Haan G."/>
            <person name="DeGray S."/>
            <person name="DeMaso C."/>
            <person name="Dhargay N."/>
            <person name="Dooley K."/>
            <person name="Dooley E."/>
            <person name="Doricent M."/>
            <person name="Dorje P."/>
            <person name="Dorjee K."/>
            <person name="Dupes A."/>
            <person name="Elong R."/>
            <person name="Falk J."/>
            <person name="Farina A."/>
            <person name="Faro S."/>
            <person name="Ferguson D."/>
            <person name="Fisher S."/>
            <person name="Foley C.D."/>
            <person name="Franke A."/>
            <person name="Friedrich D."/>
            <person name="Gadbois L."/>
            <person name="Gearin G."/>
            <person name="Gearin C.R."/>
            <person name="Giannoukos G."/>
            <person name="Goode T."/>
            <person name="Graham J."/>
            <person name="Grandbois E."/>
            <person name="Grewal S."/>
            <person name="Gyaltsen K."/>
            <person name="Hafez N."/>
            <person name="Hagos B."/>
            <person name="Hall J."/>
            <person name="Henson C."/>
            <person name="Hollinger A."/>
            <person name="Honan T."/>
            <person name="Huard M.D."/>
            <person name="Hughes L."/>
            <person name="Hurhula B."/>
            <person name="Husby M.E."/>
            <person name="Kamat A."/>
            <person name="Kanga B."/>
            <person name="Kashin S."/>
            <person name="Khazanovich D."/>
            <person name="Kisner P."/>
            <person name="Lance K."/>
            <person name="Lara M."/>
            <person name="Lee W."/>
            <person name="Lennon N."/>
            <person name="Letendre F."/>
            <person name="LeVine R."/>
            <person name="Lipovsky A."/>
            <person name="Liu X."/>
            <person name="Liu J."/>
            <person name="Liu S."/>
            <person name="Lokyitsang T."/>
            <person name="Lokyitsang Y."/>
            <person name="Lubonja R."/>
            <person name="Lui A."/>
            <person name="MacDonald P."/>
            <person name="Magnisalis V."/>
            <person name="Maru K."/>
            <person name="Matthews C."/>
            <person name="McCusker W."/>
            <person name="McDonough S."/>
            <person name="Mehta T."/>
            <person name="Meldrim J."/>
            <person name="Meneus L."/>
            <person name="Mihai O."/>
            <person name="Mihalev A."/>
            <person name="Mihova T."/>
            <person name="Mittelman R."/>
            <person name="Mlenga V."/>
            <person name="Montmayeur A."/>
            <person name="Mulrain L."/>
            <person name="Navidi A."/>
            <person name="Naylor J."/>
            <person name="Negash T."/>
            <person name="Nguyen T."/>
            <person name="Nguyen N."/>
            <person name="Nicol R."/>
            <person name="Norbu C."/>
            <person name="Norbu N."/>
            <person name="Novod N."/>
            <person name="O'Neill B."/>
            <person name="Osman S."/>
            <person name="Markiewicz E."/>
            <person name="Oyono O.L."/>
            <person name="Patti C."/>
            <person name="Phunkhang P."/>
            <person name="Pierre F."/>
            <person name="Priest M."/>
            <person name="Raghuraman S."/>
            <person name="Rege F."/>
            <person name="Reyes R."/>
            <person name="Rise C."/>
            <person name="Rogov P."/>
            <person name="Ross K."/>
            <person name="Ryan E."/>
            <person name="Settipalli S."/>
            <person name="Shea T."/>
            <person name="Sherpa N."/>
            <person name="Shi L."/>
            <person name="Shih D."/>
            <person name="Sparrow T."/>
            <person name="Spaulding J."/>
            <person name="Stalker J."/>
            <person name="Stange-Thomann N."/>
            <person name="Stavropoulos S."/>
            <person name="Stone C."/>
            <person name="Strader C."/>
            <person name="Tesfaye S."/>
            <person name="Thomson T."/>
            <person name="Thoulutsang Y."/>
            <person name="Thoulutsang D."/>
            <person name="Topham K."/>
            <person name="Topping I."/>
            <person name="Tsamla T."/>
            <person name="Vassiliev H."/>
            <person name="Vo A."/>
            <person name="Wangchuk T."/>
            <person name="Wangdi T."/>
            <person name="Weiand M."/>
            <person name="Wilkinson J."/>
            <person name="Wilson A."/>
            <person name="Yadav S."/>
            <person name="Young G."/>
            <person name="Yu Q."/>
            <person name="Zembek L."/>
            <person name="Zhong D."/>
            <person name="Zimmer A."/>
            <person name="Zwirko Z."/>
            <person name="Jaffe D.B."/>
            <person name="Alvarez P."/>
            <person name="Brockman W."/>
            <person name="Butler J."/>
            <person name="Chin C."/>
            <person name="Gnerre S."/>
            <person name="Grabherr M."/>
            <person name="Kleber M."/>
            <person name="Mauceli E."/>
            <person name="MacCallum I."/>
        </authorList>
    </citation>
    <scope>NUCLEOTIDE SEQUENCE [LARGE SCALE GENOMIC DNA]</scope>
    <source>
        <strain evidence="3">Tucson 15287-2541.00</strain>
    </source>
</reference>
<keyword evidence="3" id="KW-1185">Reference proteome</keyword>
<protein>
    <submittedName>
        <fullName evidence="2">GH23821</fullName>
    </submittedName>
</protein>
<dbReference type="HOGENOM" id="CLU_066084_0_0_1"/>
<feature type="region of interest" description="Disordered" evidence="1">
    <location>
        <begin position="39"/>
        <end position="96"/>
    </location>
</feature>
<dbReference type="PhylomeDB" id="B4K0P7"/>
<dbReference type="EMBL" id="CH916486">
    <property type="protein sequence ID" value="EDV94003.1"/>
    <property type="molecule type" value="Genomic_DNA"/>
</dbReference>
<evidence type="ECO:0000256" key="1">
    <source>
        <dbReference type="SAM" id="MobiDB-lite"/>
    </source>
</evidence>
<dbReference type="AlphaFoldDB" id="B4K0P7"/>
<organism evidence="3">
    <name type="scientific">Drosophila grimshawi</name>
    <name type="common">Hawaiian fruit fly</name>
    <name type="synonym">Idiomyia grimshawi</name>
    <dbReference type="NCBI Taxonomy" id="7222"/>
    <lineage>
        <taxon>Eukaryota</taxon>
        <taxon>Metazoa</taxon>
        <taxon>Ecdysozoa</taxon>
        <taxon>Arthropoda</taxon>
        <taxon>Hexapoda</taxon>
        <taxon>Insecta</taxon>
        <taxon>Pterygota</taxon>
        <taxon>Neoptera</taxon>
        <taxon>Endopterygota</taxon>
        <taxon>Diptera</taxon>
        <taxon>Brachycera</taxon>
        <taxon>Muscomorpha</taxon>
        <taxon>Ephydroidea</taxon>
        <taxon>Drosophilidae</taxon>
        <taxon>Drosophila</taxon>
        <taxon>Hawaiian Drosophila</taxon>
    </lineage>
</organism>
<evidence type="ECO:0000313" key="2">
    <source>
        <dbReference type="EMBL" id="EDV94003.1"/>
    </source>
</evidence>
<proteinExistence type="predicted"/>
<feature type="region of interest" description="Disordered" evidence="1">
    <location>
        <begin position="186"/>
        <end position="209"/>
    </location>
</feature>
<dbReference type="Proteomes" id="UP000001070">
    <property type="component" value="Unassembled WGS sequence"/>
</dbReference>
<name>B4K0P7_DROGR</name>
<accession>B4K0P7</accession>
<dbReference type="InParanoid" id="B4K0P7"/>